<evidence type="ECO:0000313" key="2">
    <source>
        <dbReference type="Proteomes" id="UP001156641"/>
    </source>
</evidence>
<dbReference type="Proteomes" id="UP001156641">
    <property type="component" value="Unassembled WGS sequence"/>
</dbReference>
<gene>
    <name evidence="1" type="ORF">GCM10010909_15810</name>
</gene>
<dbReference type="EMBL" id="BSOS01000042">
    <property type="protein sequence ID" value="GLR66901.1"/>
    <property type="molecule type" value="Genomic_DNA"/>
</dbReference>
<comment type="caution">
    <text evidence="1">The sequence shown here is derived from an EMBL/GenBank/DDBJ whole genome shotgun (WGS) entry which is preliminary data.</text>
</comment>
<sequence>MTKSNIVLAHDDPDAPTTPALRRRLEIAGHLPSPARPSARHFNCLLCGCNIGSDLDADRTLGACGSCKSRPEARQLKAASSTAAARSFTEAEKSLIRKTHGYIPIQQLLGILNERLKNDLGPNAKPYTAEQLHAEITKVAGPIASNGNGWAALRKLLAHARQTGTLDLITDQIIADFAVVFLLTANQVIRLKDVLLSREEDEP</sequence>
<proteinExistence type="predicted"/>
<reference evidence="2" key="1">
    <citation type="journal article" date="2019" name="Int. J. Syst. Evol. Microbiol.">
        <title>The Global Catalogue of Microorganisms (GCM) 10K type strain sequencing project: providing services to taxonomists for standard genome sequencing and annotation.</title>
        <authorList>
            <consortium name="The Broad Institute Genomics Platform"/>
            <consortium name="The Broad Institute Genome Sequencing Center for Infectious Disease"/>
            <person name="Wu L."/>
            <person name="Ma J."/>
        </authorList>
    </citation>
    <scope>NUCLEOTIDE SEQUENCE [LARGE SCALE GENOMIC DNA]</scope>
    <source>
        <strain evidence="2">NBRC 112502</strain>
    </source>
</reference>
<dbReference type="RefSeq" id="WP_284257606.1">
    <property type="nucleotide sequence ID" value="NZ_BSOS01000042.1"/>
</dbReference>
<name>A0ABQ6A7R8_9PROT</name>
<organism evidence="1 2">
    <name type="scientific">Acidocella aquatica</name>
    <dbReference type="NCBI Taxonomy" id="1922313"/>
    <lineage>
        <taxon>Bacteria</taxon>
        <taxon>Pseudomonadati</taxon>
        <taxon>Pseudomonadota</taxon>
        <taxon>Alphaproteobacteria</taxon>
        <taxon>Acetobacterales</taxon>
        <taxon>Acidocellaceae</taxon>
        <taxon>Acidocella</taxon>
    </lineage>
</organism>
<keyword evidence="2" id="KW-1185">Reference proteome</keyword>
<protein>
    <submittedName>
        <fullName evidence="1">Uncharacterized protein</fullName>
    </submittedName>
</protein>
<evidence type="ECO:0000313" key="1">
    <source>
        <dbReference type="EMBL" id="GLR66901.1"/>
    </source>
</evidence>
<accession>A0ABQ6A7R8</accession>